<gene>
    <name evidence="9" type="ORF">PFICI_10628</name>
</gene>
<protein>
    <recommendedName>
        <fullName evidence="8">Rhodopsin domain-containing protein</fullName>
    </recommendedName>
</protein>
<keyword evidence="4 7" id="KW-0472">Membrane</keyword>
<evidence type="ECO:0000256" key="3">
    <source>
        <dbReference type="ARBA" id="ARBA00022989"/>
    </source>
</evidence>
<sequence length="433" mass="47727">MAYGGDAPSAVTAMWVLTVLTLVFVVLRTYTRAHVVKAYGIDDHVYNLAFILLLCYVIFITISGHYGFGKSMIDIPEAEDAVRAVLFEAIGQTFAVVGMAVAKWSLGLFLLRLVTEPWHKAAIWTAMCVLMSASVSVCFVFWLQCSPPAYLWDKRIVGVCKVNSTPVSMLLCILCVMVDFFFALFPWLFIWKLQMNKREKLVILSSMSLGVIAGACGIKRTLEVPELSSPDYLKATVGLIVWSAAEISVTMICIGIPICRPLYRTFLEKLTSQLSGNGASGNSRGAGSGIKTLGGWFPSHSPKSYGLRTLGSSEYQGQHAHDDDNDEDHHHTAVELEGGKAVMEQESVFAQPDHQSETSSSPGVVGSYTGTKTFAVSTGRRHSDEDSEQEILGLQVEHHNCNKTDGHNRDRRHAKTIKVTEEYQVTSSTRRFN</sequence>
<feature type="transmembrane region" description="Helical" evidence="7">
    <location>
        <begin position="45"/>
        <end position="69"/>
    </location>
</feature>
<evidence type="ECO:0000256" key="5">
    <source>
        <dbReference type="ARBA" id="ARBA00038359"/>
    </source>
</evidence>
<feature type="transmembrane region" description="Helical" evidence="7">
    <location>
        <begin position="123"/>
        <end position="143"/>
    </location>
</feature>
<evidence type="ECO:0000256" key="6">
    <source>
        <dbReference type="SAM" id="MobiDB-lite"/>
    </source>
</evidence>
<keyword evidence="3 7" id="KW-1133">Transmembrane helix</keyword>
<feature type="transmembrane region" description="Helical" evidence="7">
    <location>
        <begin position="89"/>
        <end position="111"/>
    </location>
</feature>
<feature type="region of interest" description="Disordered" evidence="6">
    <location>
        <begin position="307"/>
        <end position="332"/>
    </location>
</feature>
<evidence type="ECO:0000313" key="10">
    <source>
        <dbReference type="Proteomes" id="UP000030651"/>
    </source>
</evidence>
<dbReference type="eggNOG" id="ENOG502SJFM">
    <property type="taxonomic scope" value="Eukaryota"/>
</dbReference>
<dbReference type="PANTHER" id="PTHR33048:SF93">
    <property type="entry name" value="INTEGRAL MEMBRANE PROTEIN"/>
    <property type="match status" value="1"/>
</dbReference>
<dbReference type="Pfam" id="PF20684">
    <property type="entry name" value="Fung_rhodopsin"/>
    <property type="match status" value="1"/>
</dbReference>
<dbReference type="PANTHER" id="PTHR33048">
    <property type="entry name" value="PTH11-LIKE INTEGRAL MEMBRANE PROTEIN (AFU_ORTHOLOGUE AFUA_5G11245)"/>
    <property type="match status" value="1"/>
</dbReference>
<evidence type="ECO:0000256" key="2">
    <source>
        <dbReference type="ARBA" id="ARBA00022692"/>
    </source>
</evidence>
<feature type="transmembrane region" description="Helical" evidence="7">
    <location>
        <begin position="201"/>
        <end position="220"/>
    </location>
</feature>
<proteinExistence type="inferred from homology"/>
<feature type="transmembrane region" description="Helical" evidence="7">
    <location>
        <begin position="12"/>
        <end position="33"/>
    </location>
</feature>
<dbReference type="GeneID" id="19275641"/>
<feature type="compositionally biased region" description="Polar residues" evidence="6">
    <location>
        <begin position="357"/>
        <end position="370"/>
    </location>
</feature>
<feature type="compositionally biased region" description="Basic and acidic residues" evidence="6">
    <location>
        <begin position="319"/>
        <end position="332"/>
    </location>
</feature>
<comment type="subcellular location">
    <subcellularLocation>
        <location evidence="1">Membrane</location>
        <topology evidence="1">Multi-pass membrane protein</topology>
    </subcellularLocation>
</comment>
<dbReference type="InParanoid" id="W3X094"/>
<dbReference type="RefSeq" id="XP_007837400.1">
    <property type="nucleotide sequence ID" value="XM_007839209.1"/>
</dbReference>
<organism evidence="9 10">
    <name type="scientific">Pestalotiopsis fici (strain W106-1 / CGMCC3.15140)</name>
    <dbReference type="NCBI Taxonomy" id="1229662"/>
    <lineage>
        <taxon>Eukaryota</taxon>
        <taxon>Fungi</taxon>
        <taxon>Dikarya</taxon>
        <taxon>Ascomycota</taxon>
        <taxon>Pezizomycotina</taxon>
        <taxon>Sordariomycetes</taxon>
        <taxon>Xylariomycetidae</taxon>
        <taxon>Amphisphaeriales</taxon>
        <taxon>Sporocadaceae</taxon>
        <taxon>Pestalotiopsis</taxon>
    </lineage>
</organism>
<keyword evidence="10" id="KW-1185">Reference proteome</keyword>
<keyword evidence="2 7" id="KW-0812">Transmembrane</keyword>
<feature type="transmembrane region" description="Helical" evidence="7">
    <location>
        <begin position="240"/>
        <end position="259"/>
    </location>
</feature>
<dbReference type="InterPro" id="IPR052337">
    <property type="entry name" value="SAT4-like"/>
</dbReference>
<dbReference type="OrthoDB" id="3923077at2759"/>
<dbReference type="KEGG" id="pfy:PFICI_10628"/>
<dbReference type="HOGENOM" id="CLU_028200_3_0_1"/>
<dbReference type="InterPro" id="IPR049326">
    <property type="entry name" value="Rhodopsin_dom_fungi"/>
</dbReference>
<evidence type="ECO:0000256" key="4">
    <source>
        <dbReference type="ARBA" id="ARBA00023136"/>
    </source>
</evidence>
<dbReference type="OMA" id="QCSPPAY"/>
<dbReference type="GO" id="GO:0016020">
    <property type="term" value="C:membrane"/>
    <property type="evidence" value="ECO:0007669"/>
    <property type="project" value="UniProtKB-SubCell"/>
</dbReference>
<evidence type="ECO:0000256" key="7">
    <source>
        <dbReference type="SAM" id="Phobius"/>
    </source>
</evidence>
<name>W3X094_PESFW</name>
<feature type="region of interest" description="Disordered" evidence="6">
    <location>
        <begin position="350"/>
        <end position="370"/>
    </location>
</feature>
<comment type="similarity">
    <text evidence="5">Belongs to the SAT4 family.</text>
</comment>
<dbReference type="AlphaFoldDB" id="W3X094"/>
<dbReference type="EMBL" id="KI912115">
    <property type="protein sequence ID" value="ETS78566.1"/>
    <property type="molecule type" value="Genomic_DNA"/>
</dbReference>
<dbReference type="Proteomes" id="UP000030651">
    <property type="component" value="Unassembled WGS sequence"/>
</dbReference>
<feature type="domain" description="Rhodopsin" evidence="8">
    <location>
        <begin position="27"/>
        <end position="264"/>
    </location>
</feature>
<reference evidence="10" key="1">
    <citation type="journal article" date="2015" name="BMC Genomics">
        <title>Genomic and transcriptomic analysis of the endophytic fungus Pestalotiopsis fici reveals its lifestyle and high potential for synthesis of natural products.</title>
        <authorList>
            <person name="Wang X."/>
            <person name="Zhang X."/>
            <person name="Liu L."/>
            <person name="Xiang M."/>
            <person name="Wang W."/>
            <person name="Sun X."/>
            <person name="Che Y."/>
            <person name="Guo L."/>
            <person name="Liu G."/>
            <person name="Guo L."/>
            <person name="Wang C."/>
            <person name="Yin W.B."/>
            <person name="Stadler M."/>
            <person name="Zhang X."/>
            <person name="Liu X."/>
        </authorList>
    </citation>
    <scope>NUCLEOTIDE SEQUENCE [LARGE SCALE GENOMIC DNA]</scope>
    <source>
        <strain evidence="10">W106-1 / CGMCC3.15140</strain>
    </source>
</reference>
<feature type="transmembrane region" description="Helical" evidence="7">
    <location>
        <begin position="167"/>
        <end position="189"/>
    </location>
</feature>
<evidence type="ECO:0000259" key="8">
    <source>
        <dbReference type="Pfam" id="PF20684"/>
    </source>
</evidence>
<accession>W3X094</accession>
<evidence type="ECO:0000313" key="9">
    <source>
        <dbReference type="EMBL" id="ETS78566.1"/>
    </source>
</evidence>
<evidence type="ECO:0000256" key="1">
    <source>
        <dbReference type="ARBA" id="ARBA00004141"/>
    </source>
</evidence>